<keyword evidence="2" id="KW-1185">Reference proteome</keyword>
<dbReference type="Gene3D" id="3.40.50.720">
    <property type="entry name" value="NAD(P)-binding Rossmann-like Domain"/>
    <property type="match status" value="1"/>
</dbReference>
<gene>
    <name evidence="1" type="ORF">HAX54_043547</name>
</gene>
<dbReference type="Proteomes" id="UP000823775">
    <property type="component" value="Unassembled WGS sequence"/>
</dbReference>
<dbReference type="PANTHER" id="PTHR44375">
    <property type="entry name" value="BETA-KETOACYL-ACP REDUCTASE-LIKE PROTEIN-RELATED"/>
    <property type="match status" value="1"/>
</dbReference>
<reference evidence="1 2" key="1">
    <citation type="journal article" date="2021" name="BMC Genomics">
        <title>Datura genome reveals duplications of psychoactive alkaloid biosynthetic genes and high mutation rate following tissue culture.</title>
        <authorList>
            <person name="Rajewski A."/>
            <person name="Carter-House D."/>
            <person name="Stajich J."/>
            <person name="Litt A."/>
        </authorList>
    </citation>
    <scope>NUCLEOTIDE SEQUENCE [LARGE SCALE GENOMIC DNA]</scope>
    <source>
        <strain evidence="1">AR-01</strain>
    </source>
</reference>
<sequence>MLFGHIDDALINNAGVRDLINYSSYLLCVLDIPSLFQVLMRGVLLIVPPKLPGFYDKIMALELGEHNIKVNAIAPGLFRSEITEKLVQKDWLNNVAKKCSIKTFGTTDPALTSLVRYLVHDSSNYVSVYIHC</sequence>
<protein>
    <submittedName>
        <fullName evidence="1">Uncharacterized protein</fullName>
    </submittedName>
</protein>
<organism evidence="1 2">
    <name type="scientific">Datura stramonium</name>
    <name type="common">Jimsonweed</name>
    <name type="synonym">Common thornapple</name>
    <dbReference type="NCBI Taxonomy" id="4076"/>
    <lineage>
        <taxon>Eukaryota</taxon>
        <taxon>Viridiplantae</taxon>
        <taxon>Streptophyta</taxon>
        <taxon>Embryophyta</taxon>
        <taxon>Tracheophyta</taxon>
        <taxon>Spermatophyta</taxon>
        <taxon>Magnoliopsida</taxon>
        <taxon>eudicotyledons</taxon>
        <taxon>Gunneridae</taxon>
        <taxon>Pentapetalae</taxon>
        <taxon>asterids</taxon>
        <taxon>lamiids</taxon>
        <taxon>Solanales</taxon>
        <taxon>Solanaceae</taxon>
        <taxon>Solanoideae</taxon>
        <taxon>Datureae</taxon>
        <taxon>Datura</taxon>
    </lineage>
</organism>
<dbReference type="Pfam" id="PF13561">
    <property type="entry name" value="adh_short_C2"/>
    <property type="match status" value="1"/>
</dbReference>
<accession>A0ABS8W1E9</accession>
<evidence type="ECO:0000313" key="2">
    <source>
        <dbReference type="Proteomes" id="UP000823775"/>
    </source>
</evidence>
<dbReference type="PANTHER" id="PTHR44375:SF5">
    <property type="entry name" value="3-OXOACYL-[ACYL-CARRIER-PROTEIN] REDUCTASE FABG-LIKE"/>
    <property type="match status" value="1"/>
</dbReference>
<proteinExistence type="predicted"/>
<dbReference type="EMBL" id="JACEIK010006526">
    <property type="protein sequence ID" value="MCE2055842.1"/>
    <property type="molecule type" value="Genomic_DNA"/>
</dbReference>
<dbReference type="SUPFAM" id="SSF51735">
    <property type="entry name" value="NAD(P)-binding Rossmann-fold domains"/>
    <property type="match status" value="1"/>
</dbReference>
<dbReference type="InterPro" id="IPR036291">
    <property type="entry name" value="NAD(P)-bd_dom_sf"/>
</dbReference>
<comment type="caution">
    <text evidence="1">The sequence shown here is derived from an EMBL/GenBank/DDBJ whole genome shotgun (WGS) entry which is preliminary data.</text>
</comment>
<evidence type="ECO:0000313" key="1">
    <source>
        <dbReference type="EMBL" id="MCE2055842.1"/>
    </source>
</evidence>
<name>A0ABS8W1E9_DATST</name>
<dbReference type="InterPro" id="IPR002347">
    <property type="entry name" value="SDR_fam"/>
</dbReference>